<evidence type="ECO:0008006" key="3">
    <source>
        <dbReference type="Google" id="ProtNLM"/>
    </source>
</evidence>
<evidence type="ECO:0000313" key="1">
    <source>
        <dbReference type="EMBL" id="SDF11680.1"/>
    </source>
</evidence>
<gene>
    <name evidence="1" type="ORF">SAMN04488117_102317</name>
</gene>
<dbReference type="Proteomes" id="UP000182284">
    <property type="component" value="Unassembled WGS sequence"/>
</dbReference>
<proteinExistence type="predicted"/>
<dbReference type="EMBL" id="FNBL01000002">
    <property type="protein sequence ID" value="SDF11680.1"/>
    <property type="molecule type" value="Genomic_DNA"/>
</dbReference>
<name>A0A1G7IG03_9RHOB</name>
<protein>
    <recommendedName>
        <fullName evidence="3">Phosphoadenosine phosphosulfate reductase</fullName>
    </recommendedName>
</protein>
<organism evidence="1 2">
    <name type="scientific">Celeribacter baekdonensis</name>
    <dbReference type="NCBI Taxonomy" id="875171"/>
    <lineage>
        <taxon>Bacteria</taxon>
        <taxon>Pseudomonadati</taxon>
        <taxon>Pseudomonadota</taxon>
        <taxon>Alphaproteobacteria</taxon>
        <taxon>Rhodobacterales</taxon>
        <taxon>Roseobacteraceae</taxon>
        <taxon>Celeribacter</taxon>
    </lineage>
</organism>
<accession>A0A1G7IG03</accession>
<dbReference type="AlphaFoldDB" id="A0A1G7IG03"/>
<sequence length="336" mass="37865">MDDLETDLQKAVADLEDISDFSRVEWCEAIEDLSEELGYYQPLGSDFSAAFLDEKPRLLVCFDTYERATERTDLGYPHGMMLAAHHGWSTLTLIAHGPDPKNAWFRAPEITRYFDRLVDEGFFEDFDQVVFYGAGACGYAAAAYCVVAPGATVIAIAPQATLDGRLASWDPRFPATRRMDFTSRYGFAPDMVDGADRAFVLYDPKIEMDAMHAALFHQPHVTRVPCRLFGTDPEFEMMEMGALAPILVAAMQGNLDQRRMTQALRMRREHLGYLRRLLGELAPDNRPMQTALLCRHVVKTRPGARRFRRALQTATTALEEKGVTLPWEKEAEGLDA</sequence>
<reference evidence="1 2" key="1">
    <citation type="submission" date="2016-10" db="EMBL/GenBank/DDBJ databases">
        <authorList>
            <person name="de Groot N.N."/>
        </authorList>
    </citation>
    <scope>NUCLEOTIDE SEQUENCE [LARGE SCALE GENOMIC DNA]</scope>
    <source>
        <strain evidence="1 2">DSM 27375</strain>
    </source>
</reference>
<evidence type="ECO:0000313" key="2">
    <source>
        <dbReference type="Proteomes" id="UP000182284"/>
    </source>
</evidence>
<dbReference type="OrthoDB" id="7840273at2"/>
<dbReference type="RefSeq" id="WP_083351706.1">
    <property type="nucleotide sequence ID" value="NZ_FNBL01000002.1"/>
</dbReference>